<dbReference type="InterPro" id="IPR005607">
    <property type="entry name" value="BSD_dom"/>
</dbReference>
<feature type="compositionally biased region" description="Polar residues" evidence="2">
    <location>
        <begin position="174"/>
        <end position="184"/>
    </location>
</feature>
<reference evidence="4 5" key="1">
    <citation type="submission" date="2014-03" db="EMBL/GenBank/DDBJ databases">
        <title>The Genome Sequence of Plasmodium fragile nilgiri.</title>
        <authorList>
            <consortium name="The Broad Institute Genomics Platform"/>
            <consortium name="The Broad Institute Genome Sequencing Center for Infectious Disease"/>
            <person name="Neafsey D."/>
            <person name="Duraisingh M."/>
            <person name="Young S.K."/>
            <person name="Zeng Q."/>
            <person name="Gargeya S."/>
            <person name="Abouelleil A."/>
            <person name="Alvarado L."/>
            <person name="Chapman S.B."/>
            <person name="Gainer-Dewar J."/>
            <person name="Goldberg J."/>
            <person name="Griggs A."/>
            <person name="Gujja S."/>
            <person name="Hansen M."/>
            <person name="Howarth C."/>
            <person name="Imamovic A."/>
            <person name="Larimer J."/>
            <person name="Pearson M."/>
            <person name="Poon T.W."/>
            <person name="Priest M."/>
            <person name="Roberts A."/>
            <person name="Saif S."/>
            <person name="Shea T."/>
            <person name="Sykes S."/>
            <person name="Wortman J."/>
            <person name="Nusbaum C."/>
            <person name="Birren B."/>
        </authorList>
    </citation>
    <scope>NUCLEOTIDE SEQUENCE [LARGE SCALE GENOMIC DNA]</scope>
    <source>
        <strain evidence="5">nilgiri</strain>
    </source>
</reference>
<feature type="compositionally biased region" description="Basic and acidic residues" evidence="2">
    <location>
        <begin position="188"/>
        <end position="210"/>
    </location>
</feature>
<dbReference type="Proteomes" id="UP000054561">
    <property type="component" value="Unassembled WGS sequence"/>
</dbReference>
<feature type="region of interest" description="Disordered" evidence="2">
    <location>
        <begin position="152"/>
        <end position="248"/>
    </location>
</feature>
<name>A0A0D9QCV7_PLAFR</name>
<protein>
    <recommendedName>
        <fullName evidence="3">BSD domain-containing protein</fullName>
    </recommendedName>
</protein>
<feature type="compositionally biased region" description="Basic and acidic residues" evidence="2">
    <location>
        <begin position="152"/>
        <end position="173"/>
    </location>
</feature>
<dbReference type="VEuPathDB" id="PlasmoDB:AK88_05472"/>
<evidence type="ECO:0000256" key="1">
    <source>
        <dbReference type="SAM" id="Coils"/>
    </source>
</evidence>
<proteinExistence type="predicted"/>
<dbReference type="GeneID" id="24270786"/>
<keyword evidence="5" id="KW-1185">Reference proteome</keyword>
<gene>
    <name evidence="4" type="ORF">AK88_05472</name>
</gene>
<feature type="domain" description="BSD" evidence="3">
    <location>
        <begin position="312"/>
        <end position="365"/>
    </location>
</feature>
<keyword evidence="1" id="KW-0175">Coiled coil</keyword>
<sequence length="715" mass="84069">MEEEKVHASFQVLYNNGKGELYVTSRYLVYISEHTKKEKAQSNSLFLIDDIDLKLCIFSWKKTEKSKKKSKTRFTFAVTNKKNNFCFHDYNHTESFIFEFLCDQDNSQVCQIINTLNKDNIKNHIYIEFNLHLIRDKYKVYEESSGALITKDHASRGIPEEQKGDHIIKHVSRENVSAKQSAPSSHFVKKENDEPCVEDKDIAVKRDSATRKRKHGSDKNEESSQSEDSDHSERSDLSEDNAKENESLSSLHKMFETDSQLKSLYQMCIQNNILTEKEFYKLHKSDIYEYRNISSSAEEGILKEPLFITEEQKMAKSVEINKQISRVILSENKELKKLYDYYMANNILSESKFWFFLFNNKYSHLFFYDQNEKDIMGNKNFFSIKGDQQNRAPGVGTDTGGDRTDDRRDANRTMDDEENTYYKNLSLSYDMDNPNQDIKGTLEKCILKEYLSTKSYKKKNILFNNNYYLNEESAQGFGLFTNEKYSKGSNSHNLLINKFNNYCIGMIKDKKFNLDTFYEDLKNKIEDTDLNPMKEKKELQFQIEKKKKKRPCDSEADNEESAQAAERLNQKFATLMDQLNTFKQHTGKKNYTDLFNIGRLLFVSNTKKCQSNQSMLIGTIEYEQHILDIVKDYHVKVNYLLNLFYTSCVPEQEKRNKILENLSKIKEEIQAKQEEYNSVLIMGKPLLIHLFEQISICKKFNEKLDRYIQEKRKKA</sequence>
<organism evidence="4 5">
    <name type="scientific">Plasmodium fragile</name>
    <dbReference type="NCBI Taxonomy" id="5857"/>
    <lineage>
        <taxon>Eukaryota</taxon>
        <taxon>Sar</taxon>
        <taxon>Alveolata</taxon>
        <taxon>Apicomplexa</taxon>
        <taxon>Aconoidasida</taxon>
        <taxon>Haemosporida</taxon>
        <taxon>Plasmodiidae</taxon>
        <taxon>Plasmodium</taxon>
        <taxon>Plasmodium (Plasmodium)</taxon>
    </lineage>
</organism>
<evidence type="ECO:0000313" key="4">
    <source>
        <dbReference type="EMBL" id="KJP84890.1"/>
    </source>
</evidence>
<dbReference type="InterPro" id="IPR058878">
    <property type="entry name" value="PH_plasmodium"/>
</dbReference>
<feature type="compositionally biased region" description="Basic and acidic residues" evidence="2">
    <location>
        <begin position="400"/>
        <end position="414"/>
    </location>
</feature>
<dbReference type="OrthoDB" id="360521at2759"/>
<dbReference type="SMART" id="SM00751">
    <property type="entry name" value="BSD"/>
    <property type="match status" value="2"/>
</dbReference>
<feature type="coiled-coil region" evidence="1">
    <location>
        <begin position="558"/>
        <end position="585"/>
    </location>
</feature>
<feature type="compositionally biased region" description="Basic and acidic residues" evidence="2">
    <location>
        <begin position="217"/>
        <end position="246"/>
    </location>
</feature>
<accession>A0A0D9QCV7</accession>
<dbReference type="Pfam" id="PF26279">
    <property type="entry name" value="PH_37"/>
    <property type="match status" value="1"/>
</dbReference>
<dbReference type="RefSeq" id="XP_012338497.1">
    <property type="nucleotide sequence ID" value="XM_012483074.1"/>
</dbReference>
<evidence type="ECO:0000259" key="3">
    <source>
        <dbReference type="PROSITE" id="PS50858"/>
    </source>
</evidence>
<dbReference type="PROSITE" id="PS50858">
    <property type="entry name" value="BSD"/>
    <property type="match status" value="1"/>
</dbReference>
<feature type="region of interest" description="Disordered" evidence="2">
    <location>
        <begin position="386"/>
        <end position="415"/>
    </location>
</feature>
<evidence type="ECO:0000313" key="5">
    <source>
        <dbReference type="Proteomes" id="UP000054561"/>
    </source>
</evidence>
<dbReference type="EMBL" id="KQ001776">
    <property type="protein sequence ID" value="KJP84890.1"/>
    <property type="molecule type" value="Genomic_DNA"/>
</dbReference>
<dbReference type="AlphaFoldDB" id="A0A0D9QCV7"/>
<evidence type="ECO:0000256" key="2">
    <source>
        <dbReference type="SAM" id="MobiDB-lite"/>
    </source>
</evidence>
<dbReference type="OMA" id="MCIQNNI"/>